<keyword evidence="3" id="KW-1185">Reference proteome</keyword>
<evidence type="ECO:0000313" key="2">
    <source>
        <dbReference type="EMBL" id="GES31123.1"/>
    </source>
</evidence>
<reference evidence="2 3" key="1">
    <citation type="submission" date="2019-10" db="EMBL/GenBank/DDBJ databases">
        <title>Whole genome shotgun sequence of Streptomyces angustmyceticus NBRC 3934.</title>
        <authorList>
            <person name="Hosoyama A."/>
            <person name="Ichikawa N."/>
            <person name="Kimura A."/>
            <person name="Kitahashi Y."/>
            <person name="Komaki H."/>
            <person name="Uohara A."/>
        </authorList>
    </citation>
    <scope>NUCLEOTIDE SEQUENCE [LARGE SCALE GENOMIC DNA]</scope>
    <source>
        <strain evidence="2 3">NBRC 3934</strain>
    </source>
</reference>
<dbReference type="AlphaFoldDB" id="A0A5J4LAA0"/>
<accession>A0A5J4LAA0</accession>
<organism evidence="2 3">
    <name type="scientific">Streptomyces angustmyceticus</name>
    <dbReference type="NCBI Taxonomy" id="285578"/>
    <lineage>
        <taxon>Bacteria</taxon>
        <taxon>Bacillati</taxon>
        <taxon>Actinomycetota</taxon>
        <taxon>Actinomycetes</taxon>
        <taxon>Kitasatosporales</taxon>
        <taxon>Streptomycetaceae</taxon>
        <taxon>Streptomyces</taxon>
    </lineage>
</organism>
<proteinExistence type="predicted"/>
<protein>
    <submittedName>
        <fullName evidence="2">Uncharacterized protein</fullName>
    </submittedName>
</protein>
<evidence type="ECO:0000256" key="1">
    <source>
        <dbReference type="SAM" id="MobiDB-lite"/>
    </source>
</evidence>
<gene>
    <name evidence="2" type="ORF">San01_36100</name>
</gene>
<comment type="caution">
    <text evidence="2">The sequence shown here is derived from an EMBL/GenBank/DDBJ whole genome shotgun (WGS) entry which is preliminary data.</text>
</comment>
<name>A0A5J4LAA0_9ACTN</name>
<sequence>MAKIRVGGLGRLLLIVVAVALALPLVAHPAYGERTATRSAAAGDGRAESPGTARWGSDLSENPESGSDRCQPRRGGRSAATLSAPRPPLTTVSATGPVRAEGALTVTAPLTGRQAVPLSRSGELPVRHLVFRC</sequence>
<dbReference type="EMBL" id="BLAG01000009">
    <property type="protein sequence ID" value="GES31123.1"/>
    <property type="molecule type" value="Genomic_DNA"/>
</dbReference>
<dbReference type="RefSeq" id="WP_086721531.1">
    <property type="nucleotide sequence ID" value="NZ_BLAG01000009.1"/>
</dbReference>
<feature type="region of interest" description="Disordered" evidence="1">
    <location>
        <begin position="36"/>
        <end position="97"/>
    </location>
</feature>
<dbReference type="Proteomes" id="UP000325598">
    <property type="component" value="Unassembled WGS sequence"/>
</dbReference>
<dbReference type="GeneID" id="96752263"/>
<evidence type="ECO:0000313" key="3">
    <source>
        <dbReference type="Proteomes" id="UP000325598"/>
    </source>
</evidence>
<dbReference type="OrthoDB" id="4239038at2"/>